<evidence type="ECO:0000313" key="3">
    <source>
        <dbReference type="Proteomes" id="UP001497623"/>
    </source>
</evidence>
<feature type="non-terminal residue" evidence="2">
    <location>
        <position position="1"/>
    </location>
</feature>
<reference evidence="2 3" key="1">
    <citation type="submission" date="2024-05" db="EMBL/GenBank/DDBJ databases">
        <authorList>
            <person name="Wallberg A."/>
        </authorList>
    </citation>
    <scope>NUCLEOTIDE SEQUENCE [LARGE SCALE GENOMIC DNA]</scope>
</reference>
<evidence type="ECO:0000256" key="1">
    <source>
        <dbReference type="SAM" id="MobiDB-lite"/>
    </source>
</evidence>
<proteinExistence type="predicted"/>
<feature type="compositionally biased region" description="Acidic residues" evidence="1">
    <location>
        <begin position="11"/>
        <end position="32"/>
    </location>
</feature>
<keyword evidence="3" id="KW-1185">Reference proteome</keyword>
<dbReference type="EMBL" id="CAXKWB010166237">
    <property type="protein sequence ID" value="CAL4250670.1"/>
    <property type="molecule type" value="Genomic_DNA"/>
</dbReference>
<name>A0AAV2SXP4_MEGNR</name>
<evidence type="ECO:0000313" key="2">
    <source>
        <dbReference type="EMBL" id="CAL4250670.1"/>
    </source>
</evidence>
<sequence length="182" mass="21698">KRKESEPTVDVTEEYVSLEEVVEEVDEEEEEDRSPKPKKKKKDSNNTSVIKAKSPKQTKPRLEDEEVDKWTIEAYLSYTELESSVENKDIKEIIKCIDIEEMEKKKCQKTRKNIEDYLTTFRQEEKEKIIYETIEYINEEGQPENLKRKTYEGQIMGLIVALRNLMPKWCTGCEDWYCVKKR</sequence>
<dbReference type="Proteomes" id="UP001497623">
    <property type="component" value="Unassembled WGS sequence"/>
</dbReference>
<protein>
    <submittedName>
        <fullName evidence="2">Uncharacterized protein</fullName>
    </submittedName>
</protein>
<accession>A0AAV2SXP4</accession>
<dbReference type="AlphaFoldDB" id="A0AAV2SXP4"/>
<comment type="caution">
    <text evidence="2">The sequence shown here is derived from an EMBL/GenBank/DDBJ whole genome shotgun (WGS) entry which is preliminary data.</text>
</comment>
<gene>
    <name evidence="2" type="ORF">MNOR_LOCUS41716</name>
</gene>
<organism evidence="2 3">
    <name type="scientific">Meganyctiphanes norvegica</name>
    <name type="common">Northern krill</name>
    <name type="synonym">Thysanopoda norvegica</name>
    <dbReference type="NCBI Taxonomy" id="48144"/>
    <lineage>
        <taxon>Eukaryota</taxon>
        <taxon>Metazoa</taxon>
        <taxon>Ecdysozoa</taxon>
        <taxon>Arthropoda</taxon>
        <taxon>Crustacea</taxon>
        <taxon>Multicrustacea</taxon>
        <taxon>Malacostraca</taxon>
        <taxon>Eumalacostraca</taxon>
        <taxon>Eucarida</taxon>
        <taxon>Euphausiacea</taxon>
        <taxon>Euphausiidae</taxon>
        <taxon>Meganyctiphanes</taxon>
    </lineage>
</organism>
<feature type="region of interest" description="Disordered" evidence="1">
    <location>
        <begin position="1"/>
        <end position="64"/>
    </location>
</feature>